<dbReference type="KEGG" id="clu:CLUG_03099"/>
<evidence type="ECO:0000313" key="2">
    <source>
        <dbReference type="EMBL" id="EEQ38972.1"/>
    </source>
</evidence>
<accession>C4Y3I6</accession>
<sequence length="199" mass="20981">MLSASKQRHGVSVLQKPHTILRSLRSLSTSPARPRMSGAADSSNFRRSVAKKSCPCGPKLSRSNRVVSRPSARRFSRSSRSILSRLKAARFSRSSVFPSLSFVRNGSVSLVSVSPNCSRSPSSGARARPVSRSRSESPSLMISTSITSSSLSNKFIFKGRRRLGVNPGLGAAAIGGATACSGGGARGVPVARCFARSSK</sequence>
<feature type="region of interest" description="Disordered" evidence="1">
    <location>
        <begin position="24"/>
        <end position="74"/>
    </location>
</feature>
<organism evidence="2 3">
    <name type="scientific">Clavispora lusitaniae (strain ATCC 42720)</name>
    <name type="common">Yeast</name>
    <name type="synonym">Candida lusitaniae</name>
    <dbReference type="NCBI Taxonomy" id="306902"/>
    <lineage>
        <taxon>Eukaryota</taxon>
        <taxon>Fungi</taxon>
        <taxon>Dikarya</taxon>
        <taxon>Ascomycota</taxon>
        <taxon>Saccharomycotina</taxon>
        <taxon>Pichiomycetes</taxon>
        <taxon>Metschnikowiaceae</taxon>
        <taxon>Clavispora</taxon>
    </lineage>
</organism>
<feature type="compositionally biased region" description="Low complexity" evidence="1">
    <location>
        <begin position="24"/>
        <end position="35"/>
    </location>
</feature>
<dbReference type="AlphaFoldDB" id="C4Y3I6"/>
<gene>
    <name evidence="2" type="ORF">CLUG_03099</name>
</gene>
<dbReference type="Proteomes" id="UP000007703">
    <property type="component" value="Unassembled WGS sequence"/>
</dbReference>
<dbReference type="HOGENOM" id="CLU_1372058_0_0_1"/>
<dbReference type="VEuPathDB" id="FungiDB:CLUG_03099"/>
<evidence type="ECO:0000313" key="3">
    <source>
        <dbReference type="Proteomes" id="UP000007703"/>
    </source>
</evidence>
<dbReference type="EMBL" id="CH408078">
    <property type="protein sequence ID" value="EEQ38972.1"/>
    <property type="molecule type" value="Genomic_DNA"/>
</dbReference>
<protein>
    <submittedName>
        <fullName evidence="2">Uncharacterized protein</fullName>
    </submittedName>
</protein>
<name>C4Y3I6_CLAL4</name>
<reference evidence="2 3" key="1">
    <citation type="journal article" date="2009" name="Nature">
        <title>Evolution of pathogenicity and sexual reproduction in eight Candida genomes.</title>
        <authorList>
            <person name="Butler G."/>
            <person name="Rasmussen M.D."/>
            <person name="Lin M.F."/>
            <person name="Santos M.A."/>
            <person name="Sakthikumar S."/>
            <person name="Munro C.A."/>
            <person name="Rheinbay E."/>
            <person name="Grabherr M."/>
            <person name="Forche A."/>
            <person name="Reedy J.L."/>
            <person name="Agrafioti I."/>
            <person name="Arnaud M.B."/>
            <person name="Bates S."/>
            <person name="Brown A.J."/>
            <person name="Brunke S."/>
            <person name="Costanzo M.C."/>
            <person name="Fitzpatrick D.A."/>
            <person name="de Groot P.W."/>
            <person name="Harris D."/>
            <person name="Hoyer L.L."/>
            <person name="Hube B."/>
            <person name="Klis F.M."/>
            <person name="Kodira C."/>
            <person name="Lennard N."/>
            <person name="Logue M.E."/>
            <person name="Martin R."/>
            <person name="Neiman A.M."/>
            <person name="Nikolaou E."/>
            <person name="Quail M.A."/>
            <person name="Quinn J."/>
            <person name="Santos M.C."/>
            <person name="Schmitzberger F.F."/>
            <person name="Sherlock G."/>
            <person name="Shah P."/>
            <person name="Silverstein K.A."/>
            <person name="Skrzypek M.S."/>
            <person name="Soll D."/>
            <person name="Staggs R."/>
            <person name="Stansfield I."/>
            <person name="Stumpf M.P."/>
            <person name="Sudbery P.E."/>
            <person name="Srikantha T."/>
            <person name="Zeng Q."/>
            <person name="Berman J."/>
            <person name="Berriman M."/>
            <person name="Heitman J."/>
            <person name="Gow N.A."/>
            <person name="Lorenz M.C."/>
            <person name="Birren B.W."/>
            <person name="Kellis M."/>
            <person name="Cuomo C.A."/>
        </authorList>
    </citation>
    <scope>NUCLEOTIDE SEQUENCE [LARGE SCALE GENOMIC DNA]</scope>
    <source>
        <strain evidence="2 3">ATCC 42720</strain>
    </source>
</reference>
<evidence type="ECO:0000256" key="1">
    <source>
        <dbReference type="SAM" id="MobiDB-lite"/>
    </source>
</evidence>
<dbReference type="InParanoid" id="C4Y3I6"/>
<feature type="region of interest" description="Disordered" evidence="1">
    <location>
        <begin position="114"/>
        <end position="139"/>
    </location>
</feature>
<proteinExistence type="predicted"/>